<dbReference type="AlphaFoldDB" id="A0A6C0F5I9"/>
<accession>A0A6C0F5I9</accession>
<evidence type="ECO:0000313" key="1">
    <source>
        <dbReference type="EMBL" id="QHT37026.1"/>
    </source>
</evidence>
<evidence type="ECO:0008006" key="2">
    <source>
        <dbReference type="Google" id="ProtNLM"/>
    </source>
</evidence>
<dbReference type="InterPro" id="IPR007031">
    <property type="entry name" value="Poxvirus_VLTF3"/>
</dbReference>
<sequence>MTTIESKHLEYMKSHKTEEERINYLLGVADVLDAYGDQELKTDDIEQRSGNLNDFVEVVSTQNKGSLYKKFINITENIPEYDVEIQDTYQCDICNEIKIAIGTDSQMICPKCGVTDIYFDSGTQGLSYDQEINSEINISFAYKRINHFNEWLAQFQAKENTHIPTEMLDQLSNEFKKARIKKGKDITPNKVKLYLKKLNYNKFYEHVPHITNLLNGIEPLKMPPSLEETLRSMFRDIQEPFELYKPKVRSNFLSYSYCLYKFCELLEKDEYLICFPLLKSREKLHQQDCIWKRICKHMEWQYIPTV</sequence>
<dbReference type="GO" id="GO:0046782">
    <property type="term" value="P:regulation of viral transcription"/>
    <property type="evidence" value="ECO:0007669"/>
    <property type="project" value="InterPro"/>
</dbReference>
<name>A0A6C0F5I9_9ZZZZ</name>
<dbReference type="EMBL" id="MN738789">
    <property type="protein sequence ID" value="QHT37026.1"/>
    <property type="molecule type" value="Genomic_DNA"/>
</dbReference>
<protein>
    <recommendedName>
        <fullName evidence="2">Viral late gene transcription factor 3 zinc ribbon domain-containing protein</fullName>
    </recommendedName>
</protein>
<proteinExistence type="predicted"/>
<dbReference type="Pfam" id="PF04947">
    <property type="entry name" value="Pox_VLTF3"/>
    <property type="match status" value="1"/>
</dbReference>
<reference evidence="1" key="1">
    <citation type="journal article" date="2020" name="Nature">
        <title>Giant virus diversity and host interactions through global metagenomics.</title>
        <authorList>
            <person name="Schulz F."/>
            <person name="Roux S."/>
            <person name="Paez-Espino D."/>
            <person name="Jungbluth S."/>
            <person name="Walsh D.A."/>
            <person name="Denef V.J."/>
            <person name="McMahon K.D."/>
            <person name="Konstantinidis K.T."/>
            <person name="Eloe-Fadrosh E.A."/>
            <person name="Kyrpides N.C."/>
            <person name="Woyke T."/>
        </authorList>
    </citation>
    <scope>NUCLEOTIDE SEQUENCE</scope>
    <source>
        <strain evidence="1">GVMAG-S-ERX555967-131</strain>
    </source>
</reference>
<organism evidence="1">
    <name type="scientific">viral metagenome</name>
    <dbReference type="NCBI Taxonomy" id="1070528"/>
    <lineage>
        <taxon>unclassified sequences</taxon>
        <taxon>metagenomes</taxon>
        <taxon>organismal metagenomes</taxon>
    </lineage>
</organism>